<sequence>MLRFFWAVIGEKEYKYALSHQCCSQAPLLEREQRAQKRKMMNKTVSREPMQQGHYYNVKSQLTVWVETLSARKNSCDLESSNGPFGCIIYLFGCKHLPVLSKLRCEVILINAAAFRL</sequence>
<reference evidence="1 2" key="1">
    <citation type="submission" date="2021-06" db="EMBL/GenBank/DDBJ databases">
        <authorList>
            <person name="Palmer J.M."/>
        </authorList>
    </citation>
    <scope>NUCLEOTIDE SEQUENCE [LARGE SCALE GENOMIC DNA]</scope>
    <source>
        <strain evidence="2">if_2019</strain>
        <tissue evidence="1">Muscle</tissue>
    </source>
</reference>
<protein>
    <submittedName>
        <fullName evidence="1">Uncharacterized protein</fullName>
    </submittedName>
</protein>
<gene>
    <name evidence="1" type="ORF">ILYODFUR_026941</name>
</gene>
<dbReference type="PANTHER" id="PTHR33667">
    <property type="entry name" value="SI:DKEY-57N24.6"/>
    <property type="match status" value="1"/>
</dbReference>
<evidence type="ECO:0000313" key="2">
    <source>
        <dbReference type="Proteomes" id="UP001482620"/>
    </source>
</evidence>
<dbReference type="Proteomes" id="UP001482620">
    <property type="component" value="Unassembled WGS sequence"/>
</dbReference>
<proteinExistence type="predicted"/>
<comment type="caution">
    <text evidence="1">The sequence shown here is derived from an EMBL/GenBank/DDBJ whole genome shotgun (WGS) entry which is preliminary data.</text>
</comment>
<dbReference type="PANTHER" id="PTHR33667:SF7">
    <property type="entry name" value="RIKEN CDNA 1810020O05 GENE"/>
    <property type="match status" value="1"/>
</dbReference>
<name>A0ABV0TNM6_9TELE</name>
<evidence type="ECO:0000313" key="1">
    <source>
        <dbReference type="EMBL" id="MEQ2233945.1"/>
    </source>
</evidence>
<accession>A0ABV0TNM6</accession>
<dbReference type="EMBL" id="JAHRIQ010038234">
    <property type="protein sequence ID" value="MEQ2233945.1"/>
    <property type="molecule type" value="Genomic_DNA"/>
</dbReference>
<keyword evidence="2" id="KW-1185">Reference proteome</keyword>
<organism evidence="1 2">
    <name type="scientific">Ilyodon furcidens</name>
    <name type="common">goldbreast splitfin</name>
    <dbReference type="NCBI Taxonomy" id="33524"/>
    <lineage>
        <taxon>Eukaryota</taxon>
        <taxon>Metazoa</taxon>
        <taxon>Chordata</taxon>
        <taxon>Craniata</taxon>
        <taxon>Vertebrata</taxon>
        <taxon>Euteleostomi</taxon>
        <taxon>Actinopterygii</taxon>
        <taxon>Neopterygii</taxon>
        <taxon>Teleostei</taxon>
        <taxon>Neoteleostei</taxon>
        <taxon>Acanthomorphata</taxon>
        <taxon>Ovalentaria</taxon>
        <taxon>Atherinomorphae</taxon>
        <taxon>Cyprinodontiformes</taxon>
        <taxon>Goodeidae</taxon>
        <taxon>Ilyodon</taxon>
    </lineage>
</organism>